<evidence type="ECO:0000256" key="1">
    <source>
        <dbReference type="ARBA" id="ARBA00004173"/>
    </source>
</evidence>
<proteinExistence type="inferred from homology"/>
<evidence type="ECO:0000256" key="6">
    <source>
        <dbReference type="ARBA" id="ARBA00035191"/>
    </source>
</evidence>
<dbReference type="FunFam" id="3.30.780.10:FF:000009">
    <property type="entry name" value="39S ribosomal protein L49, mitochondrial"/>
    <property type="match status" value="1"/>
</dbReference>
<evidence type="ECO:0000256" key="7">
    <source>
        <dbReference type="ARBA" id="ARBA00035545"/>
    </source>
</evidence>
<dbReference type="Proteomes" id="UP000663879">
    <property type="component" value="Unassembled WGS sequence"/>
</dbReference>
<evidence type="ECO:0000256" key="3">
    <source>
        <dbReference type="ARBA" id="ARBA00022980"/>
    </source>
</evidence>
<gene>
    <name evidence="8" type="ORF">OXX778_LOCUS13845</name>
</gene>
<reference evidence="8" key="1">
    <citation type="submission" date="2021-02" db="EMBL/GenBank/DDBJ databases">
        <authorList>
            <person name="Nowell W R."/>
        </authorList>
    </citation>
    <scope>NUCLEOTIDE SEQUENCE</scope>
    <source>
        <strain evidence="8">Ploen Becks lab</strain>
    </source>
</reference>
<protein>
    <recommendedName>
        <fullName evidence="6">Large ribosomal subunit protein mL49</fullName>
    </recommendedName>
    <alternativeName>
        <fullName evidence="7">39S ribosomal protein L49, mitochondrial</fullName>
    </alternativeName>
</protein>
<organism evidence="8 9">
    <name type="scientific">Brachionus calyciflorus</name>
    <dbReference type="NCBI Taxonomy" id="104777"/>
    <lineage>
        <taxon>Eukaryota</taxon>
        <taxon>Metazoa</taxon>
        <taxon>Spiralia</taxon>
        <taxon>Gnathifera</taxon>
        <taxon>Rotifera</taxon>
        <taxon>Eurotatoria</taxon>
        <taxon>Monogononta</taxon>
        <taxon>Pseudotrocha</taxon>
        <taxon>Ploima</taxon>
        <taxon>Brachionidae</taxon>
        <taxon>Brachionus</taxon>
    </lineage>
</organism>
<dbReference type="AlphaFoldDB" id="A0A814D6U2"/>
<dbReference type="Gene3D" id="3.30.780.10">
    <property type="entry name" value="SUI1-like domain"/>
    <property type="match status" value="1"/>
</dbReference>
<keyword evidence="9" id="KW-1185">Reference proteome</keyword>
<keyword evidence="4" id="KW-0496">Mitochondrion</keyword>
<comment type="subcellular location">
    <subcellularLocation>
        <location evidence="1">Mitochondrion</location>
    </subcellularLocation>
</comment>
<dbReference type="PANTHER" id="PTHR13477:SF0">
    <property type="entry name" value="LARGE RIBOSOMAL SUBUNIT PROTEIN ML49"/>
    <property type="match status" value="1"/>
</dbReference>
<evidence type="ECO:0000313" key="8">
    <source>
        <dbReference type="EMBL" id="CAF0949137.1"/>
    </source>
</evidence>
<name>A0A814D6U2_9BILA</name>
<dbReference type="GO" id="GO:0005762">
    <property type="term" value="C:mitochondrial large ribosomal subunit"/>
    <property type="evidence" value="ECO:0007669"/>
    <property type="project" value="TreeGrafter"/>
</dbReference>
<evidence type="ECO:0000256" key="5">
    <source>
        <dbReference type="ARBA" id="ARBA00023274"/>
    </source>
</evidence>
<keyword evidence="3" id="KW-0689">Ribosomal protein</keyword>
<dbReference type="PANTHER" id="PTHR13477">
    <property type="entry name" value="MITOCHONDRIAL 39S RIBOSOMAL PROTEIN L49"/>
    <property type="match status" value="1"/>
</dbReference>
<comment type="caution">
    <text evidence="8">The sequence shown here is derived from an EMBL/GenBank/DDBJ whole genome shotgun (WGS) entry which is preliminary data.</text>
</comment>
<evidence type="ECO:0000256" key="2">
    <source>
        <dbReference type="ARBA" id="ARBA00005677"/>
    </source>
</evidence>
<accession>A0A814D6U2</accession>
<keyword evidence="5" id="KW-0687">Ribonucleoprotein</keyword>
<comment type="similarity">
    <text evidence="2">Belongs to the mitochondrion-specific ribosomal protein mL49 family.</text>
</comment>
<evidence type="ECO:0000313" key="9">
    <source>
        <dbReference type="Proteomes" id="UP000663879"/>
    </source>
</evidence>
<sequence>MIRTFLRVNKLNALVGKNSYQLANFSRRSNQSIQERKPLPSRPFNFEQDQLTNVIESKEEFDFVKKLLPNLIVPEPPKHESYPTPSGWVAPNYEKSSNLSYYVLRTRFHNYPIYPLEREGGSRKLVKIKRVEGDIWQFDKDLRKFIEECLEKYENKKQTVYTQVNEVQRQVVVKGHHQEYVNKFFIECGF</sequence>
<dbReference type="Pfam" id="PF05046">
    <property type="entry name" value="Img2"/>
    <property type="match status" value="1"/>
</dbReference>
<dbReference type="OrthoDB" id="19439at2759"/>
<evidence type="ECO:0000256" key="4">
    <source>
        <dbReference type="ARBA" id="ARBA00023128"/>
    </source>
</evidence>
<dbReference type="GO" id="GO:0003735">
    <property type="term" value="F:structural constituent of ribosome"/>
    <property type="evidence" value="ECO:0007669"/>
    <property type="project" value="InterPro"/>
</dbReference>
<dbReference type="EMBL" id="CAJNOC010002742">
    <property type="protein sequence ID" value="CAF0949137.1"/>
    <property type="molecule type" value="Genomic_DNA"/>
</dbReference>
<dbReference type="InterPro" id="IPR007740">
    <property type="entry name" value="Ribosomal_mL49"/>
</dbReference>
<dbReference type="GO" id="GO:0006412">
    <property type="term" value="P:translation"/>
    <property type="evidence" value="ECO:0007669"/>
    <property type="project" value="InterPro"/>
</dbReference>